<sequence length="167" mass="19648">MKEVIGQRTLDGCPFRLFLRKLPQQFQSVLVSFQINVVDELAAFVGRILEVTRTSKSEFFSAKEKPQTKQHDVTELCHTLTRYLSTRHDCRQCQTTRMSSSRKPSVSRARETDKYDWCWYHSQYGKSQSCRKLQFFELQTDQHEKRFGKLRSWHALKATVVGGDRHT</sequence>
<reference evidence="1 2" key="1">
    <citation type="submission" date="2018-11" db="EMBL/GenBank/DDBJ databases">
        <authorList>
            <consortium name="Pathogen Informatics"/>
        </authorList>
    </citation>
    <scope>NUCLEOTIDE SEQUENCE [LARGE SCALE GENOMIC DNA]</scope>
    <source>
        <strain evidence="1 2">Zambia</strain>
    </source>
</reference>
<keyword evidence="2" id="KW-1185">Reference proteome</keyword>
<organism evidence="1 2">
    <name type="scientific">Schistosoma margrebowiei</name>
    <dbReference type="NCBI Taxonomy" id="48269"/>
    <lineage>
        <taxon>Eukaryota</taxon>
        <taxon>Metazoa</taxon>
        <taxon>Spiralia</taxon>
        <taxon>Lophotrochozoa</taxon>
        <taxon>Platyhelminthes</taxon>
        <taxon>Trematoda</taxon>
        <taxon>Digenea</taxon>
        <taxon>Strigeidida</taxon>
        <taxon>Schistosomatoidea</taxon>
        <taxon>Schistosomatidae</taxon>
        <taxon>Schistosoma</taxon>
    </lineage>
</organism>
<accession>A0A183LD30</accession>
<evidence type="ECO:0000313" key="1">
    <source>
        <dbReference type="EMBL" id="VDO52627.1"/>
    </source>
</evidence>
<gene>
    <name evidence="1" type="ORF">SMRZ_LOCUS1705</name>
</gene>
<dbReference type="STRING" id="48269.A0A183LD30"/>
<dbReference type="EMBL" id="UZAI01000393">
    <property type="protein sequence ID" value="VDO52627.1"/>
    <property type="molecule type" value="Genomic_DNA"/>
</dbReference>
<evidence type="ECO:0000313" key="2">
    <source>
        <dbReference type="Proteomes" id="UP000277204"/>
    </source>
</evidence>
<protein>
    <submittedName>
        <fullName evidence="1">Uncharacterized protein</fullName>
    </submittedName>
</protein>
<proteinExistence type="predicted"/>
<name>A0A183LD30_9TREM</name>
<dbReference type="Proteomes" id="UP000277204">
    <property type="component" value="Unassembled WGS sequence"/>
</dbReference>
<dbReference type="AlphaFoldDB" id="A0A183LD30"/>